<proteinExistence type="predicted"/>
<dbReference type="Pfam" id="PF04727">
    <property type="entry name" value="ELMO_CED12"/>
    <property type="match status" value="1"/>
</dbReference>
<reference evidence="2" key="1">
    <citation type="journal article" date="2020" name="bioRxiv">
        <title>Comparative genomics of Chlamydomonas.</title>
        <authorList>
            <person name="Craig R.J."/>
            <person name="Hasan A.R."/>
            <person name="Ness R.W."/>
            <person name="Keightley P.D."/>
        </authorList>
    </citation>
    <scope>NUCLEOTIDE SEQUENCE</scope>
    <source>
        <strain evidence="2">CCAP 11/70</strain>
    </source>
</reference>
<sequence length="309" mass="34539">MANVRRRKQGKDEADTLTESLLDHEDDADEQHPARPNRSTAIIVYPGEFNLQRFVQSILDWWNGIFGTLLTFATSCWPQLRDKPLSLLQLEQLQQLRERTQEKFDLSDPAHQEALRRLWGLAFAGEACTQLKTARWKDMGWQGEDPATDFRGAGLYGLENLIYLGEAHPDTFRRLLDKSEGARATWEYPFAVAGLNLTFALSELLELHTNTGAACDGPPKRAAARAFASLLGPDGGAGAGGQSAFEELYCATFCLLDATWLEMKASYMDFNTVLKRVKAEVEDALESRPPDMRALRTRMLGAARAAELE</sequence>
<evidence type="ECO:0000313" key="3">
    <source>
        <dbReference type="Proteomes" id="UP000612055"/>
    </source>
</evidence>
<dbReference type="Proteomes" id="UP000612055">
    <property type="component" value="Unassembled WGS sequence"/>
</dbReference>
<dbReference type="InterPro" id="IPR050868">
    <property type="entry name" value="ELMO_domain-containing"/>
</dbReference>
<gene>
    <name evidence="2" type="ORF">HYH03_016710</name>
</gene>
<accession>A0A835XLK1</accession>
<feature type="domain" description="ELMO" evidence="1">
    <location>
        <begin position="110"/>
        <end position="285"/>
    </location>
</feature>
<dbReference type="PROSITE" id="PS51335">
    <property type="entry name" value="ELMO"/>
    <property type="match status" value="1"/>
</dbReference>
<comment type="caution">
    <text evidence="2">The sequence shown here is derived from an EMBL/GenBank/DDBJ whole genome shotgun (WGS) entry which is preliminary data.</text>
</comment>
<organism evidence="2 3">
    <name type="scientific">Edaphochlamys debaryana</name>
    <dbReference type="NCBI Taxonomy" id="47281"/>
    <lineage>
        <taxon>Eukaryota</taxon>
        <taxon>Viridiplantae</taxon>
        <taxon>Chlorophyta</taxon>
        <taxon>core chlorophytes</taxon>
        <taxon>Chlorophyceae</taxon>
        <taxon>CS clade</taxon>
        <taxon>Chlamydomonadales</taxon>
        <taxon>Chlamydomonadales incertae sedis</taxon>
        <taxon>Edaphochlamys</taxon>
    </lineage>
</organism>
<evidence type="ECO:0000313" key="2">
    <source>
        <dbReference type="EMBL" id="KAG2484476.1"/>
    </source>
</evidence>
<name>A0A835XLK1_9CHLO</name>
<dbReference type="AlphaFoldDB" id="A0A835XLK1"/>
<dbReference type="InterPro" id="IPR006816">
    <property type="entry name" value="ELMO_dom"/>
</dbReference>
<dbReference type="OrthoDB" id="67155at2759"/>
<protein>
    <recommendedName>
        <fullName evidence="1">ELMO domain-containing protein</fullName>
    </recommendedName>
</protein>
<evidence type="ECO:0000259" key="1">
    <source>
        <dbReference type="PROSITE" id="PS51335"/>
    </source>
</evidence>
<keyword evidence="3" id="KW-1185">Reference proteome</keyword>
<dbReference type="PANTHER" id="PTHR12771">
    <property type="entry name" value="ENGULFMENT AND CELL MOTILITY"/>
    <property type="match status" value="1"/>
</dbReference>
<dbReference type="EMBL" id="JAEHOE010000149">
    <property type="protein sequence ID" value="KAG2484476.1"/>
    <property type="molecule type" value="Genomic_DNA"/>
</dbReference>
<dbReference type="PANTHER" id="PTHR12771:SF56">
    <property type="entry name" value="CED-12"/>
    <property type="match status" value="1"/>
</dbReference>